<dbReference type="EMBL" id="JARBHB010000004">
    <property type="protein sequence ID" value="KAJ8885860.1"/>
    <property type="molecule type" value="Genomic_DNA"/>
</dbReference>
<keyword evidence="2" id="KW-1185">Reference proteome</keyword>
<organism evidence="1 2">
    <name type="scientific">Dryococelus australis</name>
    <dbReference type="NCBI Taxonomy" id="614101"/>
    <lineage>
        <taxon>Eukaryota</taxon>
        <taxon>Metazoa</taxon>
        <taxon>Ecdysozoa</taxon>
        <taxon>Arthropoda</taxon>
        <taxon>Hexapoda</taxon>
        <taxon>Insecta</taxon>
        <taxon>Pterygota</taxon>
        <taxon>Neoptera</taxon>
        <taxon>Polyneoptera</taxon>
        <taxon>Phasmatodea</taxon>
        <taxon>Verophasmatodea</taxon>
        <taxon>Anareolatae</taxon>
        <taxon>Phasmatidae</taxon>
        <taxon>Eurycanthinae</taxon>
        <taxon>Dryococelus</taxon>
    </lineage>
</organism>
<evidence type="ECO:0000313" key="1">
    <source>
        <dbReference type="EMBL" id="KAJ8885860.1"/>
    </source>
</evidence>
<comment type="caution">
    <text evidence="1">The sequence shown here is derived from an EMBL/GenBank/DDBJ whole genome shotgun (WGS) entry which is preliminary data.</text>
</comment>
<reference evidence="1 2" key="1">
    <citation type="submission" date="2023-02" db="EMBL/GenBank/DDBJ databases">
        <title>LHISI_Scaffold_Assembly.</title>
        <authorList>
            <person name="Stuart O.P."/>
            <person name="Cleave R."/>
            <person name="Magrath M.J.L."/>
            <person name="Mikheyev A.S."/>
        </authorList>
    </citation>
    <scope>NUCLEOTIDE SEQUENCE [LARGE SCALE GENOMIC DNA]</scope>
    <source>
        <strain evidence="1">Daus_M_001</strain>
        <tissue evidence="1">Leg muscle</tissue>
    </source>
</reference>
<sequence length="252" mass="29303">MYTWEGQEIEEAAEYKYLGIVLQGDLGWKKQVERVVAKGRRALGMLGRVLKGVNYEEKAYGTMVRPMLEYAEAIWDPYVEVEVRELEKVQRREARWVKGRWRTQGQDDEEEGNYRPSVMKEMGWSSLRDRRKIEWLVRMCRVVNEKGGWGVLHCKLSKGVFRGRGNNSEKLQRVWRTERDTPEALTEEWAGESGMSLWTREGVPYQEFLYDGRQWKGESDVGAAWAGGSEEEVEERPAATILHGCCCLLRLC</sequence>
<dbReference type="Proteomes" id="UP001159363">
    <property type="component" value="Chromosome X"/>
</dbReference>
<gene>
    <name evidence="1" type="ORF">PR048_012066</name>
</gene>
<name>A0ABQ9HNK0_9NEOP</name>
<evidence type="ECO:0000313" key="2">
    <source>
        <dbReference type="Proteomes" id="UP001159363"/>
    </source>
</evidence>
<accession>A0ABQ9HNK0</accession>
<protein>
    <submittedName>
        <fullName evidence="1">Uncharacterized protein</fullName>
    </submittedName>
</protein>
<proteinExistence type="predicted"/>